<dbReference type="GO" id="GO:0015179">
    <property type="term" value="F:L-amino acid transmembrane transporter activity"/>
    <property type="evidence" value="ECO:0007669"/>
    <property type="project" value="TreeGrafter"/>
</dbReference>
<protein>
    <recommendedName>
        <fullName evidence="6">Amino acid transporter transmembrane domain-containing protein</fullName>
    </recommendedName>
</protein>
<feature type="transmembrane region" description="Helical" evidence="5">
    <location>
        <begin position="144"/>
        <end position="167"/>
    </location>
</feature>
<feature type="domain" description="Amino acid transporter transmembrane" evidence="6">
    <location>
        <begin position="52"/>
        <end position="454"/>
    </location>
</feature>
<dbReference type="OrthoDB" id="1684102at2759"/>
<name>A0A8I6RID7_CIMLE</name>
<dbReference type="Pfam" id="PF01490">
    <property type="entry name" value="Aa_trans"/>
    <property type="match status" value="1"/>
</dbReference>
<dbReference type="Proteomes" id="UP000494040">
    <property type="component" value="Unassembled WGS sequence"/>
</dbReference>
<feature type="transmembrane region" description="Helical" evidence="5">
    <location>
        <begin position="290"/>
        <end position="309"/>
    </location>
</feature>
<dbReference type="InterPro" id="IPR013057">
    <property type="entry name" value="AA_transpt_TM"/>
</dbReference>
<accession>A0A8I6RID7</accession>
<dbReference type="PANTHER" id="PTHR22950:SF340">
    <property type="entry name" value="AMINO ACID TRANSPORTER TRANSMEMBRANE DOMAIN-CONTAINING PROTEIN-RELATED"/>
    <property type="match status" value="1"/>
</dbReference>
<feature type="transmembrane region" description="Helical" evidence="5">
    <location>
        <begin position="84"/>
        <end position="106"/>
    </location>
</feature>
<evidence type="ECO:0000256" key="4">
    <source>
        <dbReference type="ARBA" id="ARBA00023136"/>
    </source>
</evidence>
<evidence type="ECO:0000259" key="6">
    <source>
        <dbReference type="Pfam" id="PF01490"/>
    </source>
</evidence>
<evidence type="ECO:0000256" key="1">
    <source>
        <dbReference type="ARBA" id="ARBA00004141"/>
    </source>
</evidence>
<feature type="transmembrane region" description="Helical" evidence="5">
    <location>
        <begin position="393"/>
        <end position="416"/>
    </location>
</feature>
<evidence type="ECO:0000256" key="2">
    <source>
        <dbReference type="ARBA" id="ARBA00022692"/>
    </source>
</evidence>
<comment type="subcellular location">
    <subcellularLocation>
        <location evidence="1">Membrane</location>
        <topology evidence="1">Multi-pass membrane protein</topology>
    </subcellularLocation>
</comment>
<evidence type="ECO:0000256" key="3">
    <source>
        <dbReference type="ARBA" id="ARBA00022989"/>
    </source>
</evidence>
<evidence type="ECO:0000313" key="7">
    <source>
        <dbReference type="EnsemblMetazoa" id="XP_014243885.1"/>
    </source>
</evidence>
<keyword evidence="2 5" id="KW-0812">Transmembrane</keyword>
<dbReference type="KEGG" id="clec:106663517"/>
<feature type="transmembrane region" description="Helical" evidence="5">
    <location>
        <begin position="329"/>
        <end position="354"/>
    </location>
</feature>
<reference evidence="7" key="1">
    <citation type="submission" date="2022-01" db="UniProtKB">
        <authorList>
            <consortium name="EnsemblMetazoa"/>
        </authorList>
    </citation>
    <scope>IDENTIFICATION</scope>
</reference>
<organism evidence="7 8">
    <name type="scientific">Cimex lectularius</name>
    <name type="common">Bed bug</name>
    <name type="synonym">Acanthia lectularia</name>
    <dbReference type="NCBI Taxonomy" id="79782"/>
    <lineage>
        <taxon>Eukaryota</taxon>
        <taxon>Metazoa</taxon>
        <taxon>Ecdysozoa</taxon>
        <taxon>Arthropoda</taxon>
        <taxon>Hexapoda</taxon>
        <taxon>Insecta</taxon>
        <taxon>Pterygota</taxon>
        <taxon>Neoptera</taxon>
        <taxon>Paraneoptera</taxon>
        <taxon>Hemiptera</taxon>
        <taxon>Heteroptera</taxon>
        <taxon>Panheteroptera</taxon>
        <taxon>Cimicomorpha</taxon>
        <taxon>Cimicidae</taxon>
        <taxon>Cimex</taxon>
    </lineage>
</organism>
<dbReference type="PANTHER" id="PTHR22950">
    <property type="entry name" value="AMINO ACID TRANSPORTER"/>
    <property type="match status" value="1"/>
</dbReference>
<dbReference type="EnsemblMetazoa" id="XM_014388399.2">
    <property type="protein sequence ID" value="XP_014243885.1"/>
    <property type="gene ID" value="LOC106663517"/>
</dbReference>
<dbReference type="RefSeq" id="XP_014243885.1">
    <property type="nucleotide sequence ID" value="XM_014388399.2"/>
</dbReference>
<feature type="transmembrane region" description="Helical" evidence="5">
    <location>
        <begin position="187"/>
        <end position="203"/>
    </location>
</feature>
<proteinExistence type="predicted"/>
<feature type="transmembrane region" description="Helical" evidence="5">
    <location>
        <begin position="366"/>
        <end position="387"/>
    </location>
</feature>
<evidence type="ECO:0000256" key="5">
    <source>
        <dbReference type="SAM" id="Phobius"/>
    </source>
</evidence>
<keyword evidence="8" id="KW-1185">Reference proteome</keyword>
<feature type="transmembrane region" description="Helical" evidence="5">
    <location>
        <begin position="436"/>
        <end position="458"/>
    </location>
</feature>
<feature type="transmembrane region" description="Helical" evidence="5">
    <location>
        <begin position="208"/>
        <end position="229"/>
    </location>
</feature>
<feature type="transmembrane region" description="Helical" evidence="5">
    <location>
        <begin position="58"/>
        <end position="78"/>
    </location>
</feature>
<dbReference type="GO" id="GO:0005774">
    <property type="term" value="C:vacuolar membrane"/>
    <property type="evidence" value="ECO:0007669"/>
    <property type="project" value="TreeGrafter"/>
</dbReference>
<sequence>MEFGMEIETQQALNHITQISQDGPFTIALNSNGGLQQVAEKENKAQDDFRPKTSYWEALVHMFRGTVGTGILALPFAFNQSGYLGGILGIIAITYLVNYCSVLLAICSRELGNRKKNNAVLTYQSTLEAAFKEGPEIVRPVGPFFISTTNILLIGTQLGSVCVYIIFISSNVKAAMDPYIGEHTIRFYTLFLAIPILAMSMVISLKRLAFISTFGNIVLLCSVVAVMYYSTRDMAALSQARMFGSVAHLPQFFGAVFFASGCLSLVLPLQSEMLKPKNISSTFGVLNMNAFLSGLLYCLFGLLGYLNFGEEAKASVTLNLPQHDLLGKLVQIFLAMSTMTGTALQNYVSVSIIWDDYLRSIVKKNVILAQYCLRLAVVVLTVGVSLLVPNLELVMSIIGTLSQCTLGTIVPCVIHFLTFHKQPHHFGYVTAFAKDLIVSVFSVFILFYSLTSAINGALKGT</sequence>
<dbReference type="AlphaFoldDB" id="A0A8I6RID7"/>
<evidence type="ECO:0000313" key="8">
    <source>
        <dbReference type="Proteomes" id="UP000494040"/>
    </source>
</evidence>
<keyword evidence="4 5" id="KW-0472">Membrane</keyword>
<keyword evidence="3 5" id="KW-1133">Transmembrane helix</keyword>
<dbReference type="GeneID" id="106663517"/>
<feature type="transmembrane region" description="Helical" evidence="5">
    <location>
        <begin position="249"/>
        <end position="269"/>
    </location>
</feature>